<evidence type="ECO:0000256" key="2">
    <source>
        <dbReference type="ARBA" id="ARBA00023136"/>
    </source>
</evidence>
<proteinExistence type="predicted"/>
<sequence length="943" mass="103187">MQDGAGRRCGHYHGCTSGERPAPRHDTRRATGQTTRTNDDIAFREGKMLQPRRTLLSTALASAILLSAPQTFAQDTAAAPDGEEATELDRIVVTGIRSSIERSIDTKQTSTSIVEAISAEDIGKLPDASIAESIARLPGLTAQRERGRATQINIRGFAGDFSTATLNGREQASTGDNRGVEFDQYPSELLSQVVVYKTPDAALVGQGLSGTVDLQTVRPLSFDERVVSVNARYERNRIRDQRENGHRLSATYIDQFADDTFGVMLAVSRMDSPQPGYQNEVWGFTDGPDGTMVLGGGKLYRFDNSHERTGVAATLQFKPSDVYEGTLDWFHSRFEKTEIKTGMEFGTLWGSGVLRPGYTVAGNGTIVDSVWDDVSPVIRMDSNPIDDRLDSIGLNSKFRIGDHWLVNFDLSRSDVERSFRVLETYAGVASNNGYTTLQASLDPGRLYYNYVLGQTFDDPGTLVLTDAGGWGQDGYLKDFGVNDRIRAVRLNAIRSFENGFISAVDFGANHSKRTKDKASIEAKLCLTDCSGGRFGVTAPFPGGIQDFNFGGIGRLGVYDANAILDSGLYNFVYNYHEDIAAKNWEVEEEQTTVYVKADIDTELGGMPLRGNVGVQKIYVDQSSLGYSTFEGNPAGSAVTDGIDYSVTLPSLNLGLEFLPETVLRLGLARQMARPRMDQLTAGMNVGIDVTRGEWSAGGGNPRLRPWLADAVDVSLEKYFTTAAGNRGYVGAAWFHKDLKTYIYNQDVAFDFSDFPLPPPIPGQDVYPDSPIGRINQPFNGEGGTIRGLELTASVPLDVLWAPLDGLGIIATYSDTDSSIHPNGPGTSEPISGLSKYVSNATVYYERGGFSIRYSRRTRSDFRGETRGFGADYQTISIAGETVQDAQVNYTFNHGPLEGLSLYLQVSNIGDEPFAAYNDGDPANRPERYFEYGRTTLVGFSYRF</sequence>
<name>A0A5C5U051_9GAMM</name>
<dbReference type="InterPro" id="IPR010104">
    <property type="entry name" value="TonB_rcpt_bac"/>
</dbReference>
<protein>
    <submittedName>
        <fullName evidence="6">TonB-dependent receptor</fullName>
    </submittedName>
</protein>
<comment type="caution">
    <text evidence="6">The sequence shown here is derived from an EMBL/GenBank/DDBJ whole genome shotgun (WGS) entry which is preliminary data.</text>
</comment>
<dbReference type="PANTHER" id="PTHR40980:SF3">
    <property type="entry name" value="TONB-DEPENDENT RECEPTOR-LIKE BETA-BARREL DOMAIN-CONTAINING PROTEIN"/>
    <property type="match status" value="1"/>
</dbReference>
<dbReference type="Gene3D" id="2.40.170.20">
    <property type="entry name" value="TonB-dependent receptor, beta-barrel domain"/>
    <property type="match status" value="1"/>
</dbReference>
<dbReference type="CDD" id="cd01347">
    <property type="entry name" value="ligand_gated_channel"/>
    <property type="match status" value="1"/>
</dbReference>
<dbReference type="Gene3D" id="2.170.130.10">
    <property type="entry name" value="TonB-dependent receptor, plug domain"/>
    <property type="match status" value="1"/>
</dbReference>
<feature type="region of interest" description="Disordered" evidence="4">
    <location>
        <begin position="1"/>
        <end position="36"/>
    </location>
</feature>
<dbReference type="NCBIfam" id="TIGR01782">
    <property type="entry name" value="TonB-Xanth-Caul"/>
    <property type="match status" value="1"/>
</dbReference>
<accession>A0A5C5U051</accession>
<dbReference type="AlphaFoldDB" id="A0A5C5U051"/>
<evidence type="ECO:0000256" key="1">
    <source>
        <dbReference type="ARBA" id="ARBA00004442"/>
    </source>
</evidence>
<evidence type="ECO:0000256" key="4">
    <source>
        <dbReference type="SAM" id="MobiDB-lite"/>
    </source>
</evidence>
<evidence type="ECO:0000259" key="5">
    <source>
        <dbReference type="Pfam" id="PF07715"/>
    </source>
</evidence>
<dbReference type="Pfam" id="PF07715">
    <property type="entry name" value="Plug"/>
    <property type="match status" value="1"/>
</dbReference>
<comment type="subcellular location">
    <subcellularLocation>
        <location evidence="1">Cell outer membrane</location>
    </subcellularLocation>
</comment>
<keyword evidence="6" id="KW-0675">Receptor</keyword>
<evidence type="ECO:0000313" key="6">
    <source>
        <dbReference type="EMBL" id="TWT19773.1"/>
    </source>
</evidence>
<dbReference type="EMBL" id="VOHE01000003">
    <property type="protein sequence ID" value="TWT19773.1"/>
    <property type="molecule type" value="Genomic_DNA"/>
</dbReference>
<feature type="domain" description="TonB-dependent receptor plug" evidence="5">
    <location>
        <begin position="107"/>
        <end position="210"/>
    </location>
</feature>
<dbReference type="InterPro" id="IPR012910">
    <property type="entry name" value="Plug_dom"/>
</dbReference>
<evidence type="ECO:0000256" key="3">
    <source>
        <dbReference type="ARBA" id="ARBA00023237"/>
    </source>
</evidence>
<dbReference type="GO" id="GO:0009279">
    <property type="term" value="C:cell outer membrane"/>
    <property type="evidence" value="ECO:0007669"/>
    <property type="project" value="UniProtKB-SubCell"/>
</dbReference>
<dbReference type="InterPro" id="IPR036942">
    <property type="entry name" value="Beta-barrel_TonB_sf"/>
</dbReference>
<dbReference type="OrthoDB" id="8727862at2"/>
<evidence type="ECO:0000313" key="7">
    <source>
        <dbReference type="Proteomes" id="UP000315949"/>
    </source>
</evidence>
<dbReference type="Proteomes" id="UP000315949">
    <property type="component" value="Unassembled WGS sequence"/>
</dbReference>
<dbReference type="InterPro" id="IPR037066">
    <property type="entry name" value="Plug_dom_sf"/>
</dbReference>
<reference evidence="6 7" key="1">
    <citation type="submission" date="2019-07" db="EMBL/GenBank/DDBJ databases">
        <title>Luteimonas sp. YD-1 nov., isolated from acidic soil.</title>
        <authorList>
            <person name="Zhou J."/>
        </authorList>
    </citation>
    <scope>NUCLEOTIDE SEQUENCE [LARGE SCALE GENOMIC DNA]</scope>
    <source>
        <strain evidence="6 7">YD-1</strain>
    </source>
</reference>
<keyword evidence="7" id="KW-1185">Reference proteome</keyword>
<keyword evidence="2" id="KW-0472">Membrane</keyword>
<dbReference type="SUPFAM" id="SSF56935">
    <property type="entry name" value="Porins"/>
    <property type="match status" value="1"/>
</dbReference>
<gene>
    <name evidence="6" type="ORF">FQY79_08085</name>
</gene>
<dbReference type="PANTHER" id="PTHR40980">
    <property type="entry name" value="PLUG DOMAIN-CONTAINING PROTEIN"/>
    <property type="match status" value="1"/>
</dbReference>
<keyword evidence="3" id="KW-0998">Cell outer membrane</keyword>
<organism evidence="6 7">
    <name type="scientific">Luteimonas wenzhouensis</name>
    <dbReference type="NCBI Taxonomy" id="2599615"/>
    <lineage>
        <taxon>Bacteria</taxon>
        <taxon>Pseudomonadati</taxon>
        <taxon>Pseudomonadota</taxon>
        <taxon>Gammaproteobacteria</taxon>
        <taxon>Lysobacterales</taxon>
        <taxon>Lysobacteraceae</taxon>
        <taxon>Luteimonas</taxon>
    </lineage>
</organism>